<dbReference type="PATRIC" id="fig|1352936.5.peg.9266"/>
<evidence type="ECO:0000259" key="4">
    <source>
        <dbReference type="PROSITE" id="PS50011"/>
    </source>
</evidence>
<dbReference type="CDD" id="cd14014">
    <property type="entry name" value="STKc_PknB_like"/>
    <property type="match status" value="1"/>
</dbReference>
<dbReference type="Gene3D" id="1.10.510.10">
    <property type="entry name" value="Transferase(Phosphotransferase) domain 1"/>
    <property type="match status" value="1"/>
</dbReference>
<dbReference type="PANTHER" id="PTHR24346">
    <property type="entry name" value="MAP/MICROTUBULE AFFINITY-REGULATING KINASE"/>
    <property type="match status" value="1"/>
</dbReference>
<dbReference type="EMBL" id="AWQX01000388">
    <property type="protein sequence ID" value="EST18725.1"/>
    <property type="molecule type" value="Genomic_DNA"/>
</dbReference>
<evidence type="ECO:0000313" key="6">
    <source>
        <dbReference type="Proteomes" id="UP000017984"/>
    </source>
</evidence>
<dbReference type="GO" id="GO:0005524">
    <property type="term" value="F:ATP binding"/>
    <property type="evidence" value="ECO:0007669"/>
    <property type="project" value="UniProtKB-KW"/>
</dbReference>
<dbReference type="Proteomes" id="UP000017984">
    <property type="component" value="Chromosome"/>
</dbReference>
<feature type="domain" description="Protein kinase" evidence="4">
    <location>
        <begin position="6"/>
        <end position="264"/>
    </location>
</feature>
<keyword evidence="2" id="KW-0067">ATP-binding</keyword>
<proteinExistence type="predicted"/>
<name>V6JFX2_STRRC</name>
<dbReference type="AlphaFoldDB" id="V6JFX2"/>
<evidence type="ECO:0000256" key="2">
    <source>
        <dbReference type="ARBA" id="ARBA00022840"/>
    </source>
</evidence>
<feature type="transmembrane region" description="Helical" evidence="3">
    <location>
        <begin position="288"/>
        <end position="307"/>
    </location>
</feature>
<evidence type="ECO:0000256" key="3">
    <source>
        <dbReference type="SAM" id="Phobius"/>
    </source>
</evidence>
<keyword evidence="3" id="KW-0472">Membrane</keyword>
<keyword evidence="3" id="KW-1133">Transmembrane helix</keyword>
<comment type="caution">
    <text evidence="5">The sequence shown here is derived from an EMBL/GenBank/DDBJ whole genome shotgun (WGS) entry which is preliminary data.</text>
</comment>
<dbReference type="PANTHER" id="PTHR24346:SF30">
    <property type="entry name" value="MATERNAL EMBRYONIC LEUCINE ZIPPER KINASE"/>
    <property type="match status" value="1"/>
</dbReference>
<sequence length="408" mass="43941">MLGGRYRVGSQVGSGGYGRVWTAYDEVLRTEVTVEEVGAAGSAGTARAVRTVRVIAGLREHPNVIPVNDIVEADGVVWTVMPLVSGPSLADHLAEHGRMSRDRVREVAAAVLGALDAMHGVGFVHGDVRPANIRLDGGRWVLLPVIGALTRANDIETTRDNWWIVAASDYIAPELLHGARREPSSDLFSLGATLYQLVAGQAPFHRDSVMATLSALEREQPPSLGGIGELGRLIEGLLDKDPERRLTVAGAQRVLDGAGGEPYAAVRATRARSAPTAMLRKVWTNHTISAASWGLLLAVLAVAPALARAHVSAADVSDFFVTLLPWALFALGLWVLAVQARAALARRRARERVPVWRWFVRSLAPPAPWTGEERDRRRAAAERAVDEALLTVDRRVAAASPGRRTTDV</sequence>
<keyword evidence="1" id="KW-0547">Nucleotide-binding</keyword>
<reference evidence="5 6" key="1">
    <citation type="journal article" date="2014" name="Genome Announc.">
        <title>Draft Genome Sequence of Streptomyces roseochromogenes subsp. oscitans DS 12.976, Producer of the Aminocoumarin Antibiotic Clorobiocin.</title>
        <authorList>
            <person name="Ruckert C."/>
            <person name="Kalinowski J."/>
            <person name="Heide L."/>
            <person name="Apel A.K."/>
        </authorList>
    </citation>
    <scope>NUCLEOTIDE SEQUENCE [LARGE SCALE GENOMIC DNA]</scope>
    <source>
        <strain evidence="5 6">DS 12.976</strain>
    </source>
</reference>
<dbReference type="GO" id="GO:0035556">
    <property type="term" value="P:intracellular signal transduction"/>
    <property type="evidence" value="ECO:0007669"/>
    <property type="project" value="TreeGrafter"/>
</dbReference>
<dbReference type="SUPFAM" id="SSF56112">
    <property type="entry name" value="Protein kinase-like (PK-like)"/>
    <property type="match status" value="1"/>
</dbReference>
<accession>V6JFX2</accession>
<dbReference type="GO" id="GO:0005737">
    <property type="term" value="C:cytoplasm"/>
    <property type="evidence" value="ECO:0007669"/>
    <property type="project" value="TreeGrafter"/>
</dbReference>
<evidence type="ECO:0000313" key="5">
    <source>
        <dbReference type="EMBL" id="EST18725.1"/>
    </source>
</evidence>
<evidence type="ECO:0000256" key="1">
    <source>
        <dbReference type="ARBA" id="ARBA00022741"/>
    </source>
</evidence>
<dbReference type="Pfam" id="PF00069">
    <property type="entry name" value="Pkinase"/>
    <property type="match status" value="1"/>
</dbReference>
<dbReference type="GO" id="GO:0004674">
    <property type="term" value="F:protein serine/threonine kinase activity"/>
    <property type="evidence" value="ECO:0007669"/>
    <property type="project" value="TreeGrafter"/>
</dbReference>
<dbReference type="STRING" id="1352936.M878_44615"/>
<gene>
    <name evidence="5" type="ORF">M878_44615</name>
</gene>
<dbReference type="InterPro" id="IPR011009">
    <property type="entry name" value="Kinase-like_dom_sf"/>
</dbReference>
<dbReference type="InterPro" id="IPR000719">
    <property type="entry name" value="Prot_kinase_dom"/>
</dbReference>
<feature type="transmembrane region" description="Helical" evidence="3">
    <location>
        <begin position="319"/>
        <end position="338"/>
    </location>
</feature>
<protein>
    <recommendedName>
        <fullName evidence="4">Protein kinase domain-containing protein</fullName>
    </recommendedName>
</protein>
<organism evidence="5 6">
    <name type="scientific">Streptomyces roseochromogenus subsp. oscitans DS 12.976</name>
    <dbReference type="NCBI Taxonomy" id="1352936"/>
    <lineage>
        <taxon>Bacteria</taxon>
        <taxon>Bacillati</taxon>
        <taxon>Actinomycetota</taxon>
        <taxon>Actinomycetes</taxon>
        <taxon>Kitasatosporales</taxon>
        <taxon>Streptomycetaceae</taxon>
        <taxon>Streptomyces</taxon>
    </lineage>
</organism>
<keyword evidence="3" id="KW-0812">Transmembrane</keyword>
<dbReference type="PROSITE" id="PS50011">
    <property type="entry name" value="PROTEIN_KINASE_DOM"/>
    <property type="match status" value="1"/>
</dbReference>
<keyword evidence="6" id="KW-1185">Reference proteome</keyword>
<dbReference type="HOGENOM" id="CLU_573538_0_0_11"/>